<organism evidence="1 2">
    <name type="scientific">Proteus phage vB_PmiM_Pm5461</name>
    <dbReference type="NCBI Taxonomy" id="1636250"/>
    <lineage>
        <taxon>Viruses</taxon>
        <taxon>Duplodnaviria</taxon>
        <taxon>Heunggongvirae</taxon>
        <taxon>Uroviricota</taxon>
        <taxon>Caudoviricetes</taxon>
        <taxon>Pantevenvirales</taxon>
        <taxon>Straboviridae</taxon>
        <taxon>Bragavirus</taxon>
        <taxon>Bragavirus pm5461</taxon>
    </lineage>
</organism>
<dbReference type="PROSITE" id="PS51257">
    <property type="entry name" value="PROKAR_LIPOPROTEIN"/>
    <property type="match status" value="1"/>
</dbReference>
<evidence type="ECO:0000313" key="2">
    <source>
        <dbReference type="Proteomes" id="UP000202749"/>
    </source>
</evidence>
<dbReference type="RefSeq" id="YP_009195461.1">
    <property type="nucleotide sequence ID" value="NC_028762.1"/>
</dbReference>
<sequence length="150" mass="17149">MKHILIGLICLTMTGCMSQAEYEAYKAKREARMQQSGQLASTSNGIAYFNKNPQYQSRAELERQLDAKREADRLRVRAEIAEASARVDAQLAKDRNLPPMEQPKKVELNCYQRAVITYRVMQQNASLTGDYSQVVKYDVPTLKKICEKNK</sequence>
<protein>
    <recommendedName>
        <fullName evidence="3">Lipoprotein</fullName>
    </recommendedName>
</protein>
<reference evidence="1 2" key="1">
    <citation type="submission" date="2015-03" db="EMBL/GenBank/DDBJ databases">
        <authorList>
            <person name="Melo L.D.R."/>
            <person name="Veiga P."/>
            <person name="Cerca N."/>
            <person name="Kropinski A.M."/>
            <person name="Azeredo J."/>
            <person name="Almeida C."/>
            <person name="Sillankorva S."/>
        </authorList>
    </citation>
    <scope>NUCLEOTIDE SEQUENCE [LARGE SCALE GENOMIC DNA]</scope>
</reference>
<evidence type="ECO:0000313" key="1">
    <source>
        <dbReference type="EMBL" id="AKA61905.1"/>
    </source>
</evidence>
<proteinExistence type="predicted"/>
<dbReference type="KEGG" id="vg:26622842"/>
<keyword evidence="2" id="KW-1185">Reference proteome</keyword>
<dbReference type="OrthoDB" id="40189at10239"/>
<dbReference type="GeneID" id="26622842"/>
<accession>A0A0G2SSU8</accession>
<name>A0A0G2SSU8_9CAUD</name>
<evidence type="ECO:0008006" key="3">
    <source>
        <dbReference type="Google" id="ProtNLM"/>
    </source>
</evidence>
<dbReference type="Proteomes" id="UP000202749">
    <property type="component" value="Segment"/>
</dbReference>
<gene>
    <name evidence="1" type="ORF">Pm5461_043</name>
</gene>
<dbReference type="EMBL" id="KP890823">
    <property type="protein sequence ID" value="AKA61905.1"/>
    <property type="molecule type" value="Genomic_DNA"/>
</dbReference>